<proteinExistence type="predicted"/>
<keyword evidence="1" id="KW-0812">Transmembrane</keyword>
<protein>
    <submittedName>
        <fullName evidence="2">Uncharacterized protein</fullName>
    </submittedName>
</protein>
<keyword evidence="3" id="KW-1185">Reference proteome</keyword>
<accession>A0A9P4YZ37</accession>
<keyword evidence="1" id="KW-0472">Membrane</keyword>
<evidence type="ECO:0000313" key="3">
    <source>
        <dbReference type="Proteomes" id="UP000749293"/>
    </source>
</evidence>
<evidence type="ECO:0000313" key="2">
    <source>
        <dbReference type="EMBL" id="KAF4124432.1"/>
    </source>
</evidence>
<dbReference type="AlphaFoldDB" id="A0A9P4YZ37"/>
<comment type="caution">
    <text evidence="2">The sequence shown here is derived from an EMBL/GenBank/DDBJ whole genome shotgun (WGS) entry which is preliminary data.</text>
</comment>
<keyword evidence="1" id="KW-1133">Transmembrane helix</keyword>
<dbReference type="RefSeq" id="XP_035323084.1">
    <property type="nucleotide sequence ID" value="XM_035467072.1"/>
</dbReference>
<sequence length="159" mass="16682">MLQRIQVLYAVRCLARRRGLGDMDSPERTAVMMGGSIAGLTPGQSMLERFGIRCRLVGAYDGIAPQVQSASMVMARPGAIGEKCGGAFEGRWPRVDGLPVVGASITTAALDEKASKPRRRQYAGLGAAGLVLVVAGAPCLGVPVTDEGSGVQLRVLRCR</sequence>
<dbReference type="Proteomes" id="UP000749293">
    <property type="component" value="Unassembled WGS sequence"/>
</dbReference>
<dbReference type="GeneID" id="55971326"/>
<gene>
    <name evidence="2" type="ORF">GMORB2_5098</name>
</gene>
<evidence type="ECO:0000256" key="1">
    <source>
        <dbReference type="SAM" id="Phobius"/>
    </source>
</evidence>
<name>A0A9P4YZ37_9HYPO</name>
<feature type="transmembrane region" description="Helical" evidence="1">
    <location>
        <begin position="122"/>
        <end position="144"/>
    </location>
</feature>
<dbReference type="EMBL" id="JAANYQ010000004">
    <property type="protein sequence ID" value="KAF4124432.1"/>
    <property type="molecule type" value="Genomic_DNA"/>
</dbReference>
<reference evidence="2" key="1">
    <citation type="submission" date="2020-03" db="EMBL/GenBank/DDBJ databases">
        <title>Site-based positive gene gene selection in Geosmithia morbida across the United States reveals a broad range of putative effectors and factors for local host and environmental adapation.</title>
        <authorList>
            <person name="Onufrak A."/>
            <person name="Murdoch R.W."/>
            <person name="Gazis R."/>
            <person name="Huff M."/>
            <person name="Staton M."/>
            <person name="Klingeman W."/>
            <person name="Hadziabdic D."/>
        </authorList>
    </citation>
    <scope>NUCLEOTIDE SEQUENCE</scope>
    <source>
        <strain evidence="2">1262</strain>
    </source>
</reference>
<organism evidence="2 3">
    <name type="scientific">Geosmithia morbida</name>
    <dbReference type="NCBI Taxonomy" id="1094350"/>
    <lineage>
        <taxon>Eukaryota</taxon>
        <taxon>Fungi</taxon>
        <taxon>Dikarya</taxon>
        <taxon>Ascomycota</taxon>
        <taxon>Pezizomycotina</taxon>
        <taxon>Sordariomycetes</taxon>
        <taxon>Hypocreomycetidae</taxon>
        <taxon>Hypocreales</taxon>
        <taxon>Bionectriaceae</taxon>
        <taxon>Geosmithia</taxon>
    </lineage>
</organism>